<dbReference type="OMA" id="FHGALMD"/>
<dbReference type="GO" id="GO:0005524">
    <property type="term" value="F:ATP binding"/>
    <property type="evidence" value="ECO:0007669"/>
    <property type="project" value="UniProtKB-UniRule"/>
</dbReference>
<dbReference type="VEuPathDB" id="AmoebaDB:EIN_521690"/>
<dbReference type="Proteomes" id="UP000014680">
    <property type="component" value="Unassembled WGS sequence"/>
</dbReference>
<dbReference type="EMBL" id="KB206450">
    <property type="protein sequence ID" value="ELP91742.1"/>
    <property type="molecule type" value="Genomic_DNA"/>
</dbReference>
<dbReference type="PROSITE" id="PS00107">
    <property type="entry name" value="PROTEIN_KINASE_ATP"/>
    <property type="match status" value="1"/>
</dbReference>
<dbReference type="PROSITE" id="PS00108">
    <property type="entry name" value="PROTEIN_KINASE_ST"/>
    <property type="match status" value="1"/>
</dbReference>
<evidence type="ECO:0000313" key="7">
    <source>
        <dbReference type="EMBL" id="ELP91742.1"/>
    </source>
</evidence>
<accession>A0A0A1U9N6</accession>
<dbReference type="GO" id="GO:0004709">
    <property type="term" value="F:MAP kinase kinase kinase activity"/>
    <property type="evidence" value="ECO:0007669"/>
    <property type="project" value="UniProtKB-EC"/>
</dbReference>
<dbReference type="Gene3D" id="3.30.200.20">
    <property type="entry name" value="Phosphorylase Kinase, domain 1"/>
    <property type="match status" value="1"/>
</dbReference>
<dbReference type="SUPFAM" id="SSF56112">
    <property type="entry name" value="Protein kinase-like (PK-like)"/>
    <property type="match status" value="1"/>
</dbReference>
<evidence type="ECO:0000256" key="3">
    <source>
        <dbReference type="ARBA" id="ARBA00022840"/>
    </source>
</evidence>
<dbReference type="InterPro" id="IPR000719">
    <property type="entry name" value="Prot_kinase_dom"/>
</dbReference>
<keyword evidence="3 4" id="KW-0067">ATP-binding</keyword>
<evidence type="ECO:0000256" key="4">
    <source>
        <dbReference type="PROSITE-ProRule" id="PRU10141"/>
    </source>
</evidence>
<sequence>MNKSNVAFLNTTNKNIMLNKTEIVFENENDTQKEVPVGVESRELICVGNVGKNTLKVQFSYKTTNEKYKIRVEPPIVVIKKGTAVEFEIYMRPNYSCHINDKIVLVSVDIRKGVTSEIPINVKATTQISTRLDPEELNEEKKIGEGSFGIVYKGIFRGNMVAIKKMKFTTDNQHSIDEFESEVAMLDKFRCDYIVHFYGAVFVPHKMCMVTEFAQFGSLQDLIKHKTKEEIETKLRVKMLLDAAKGISYLHENGILHRDIKPDNILVLSLDVNEKVNAKLTDFGSARNVNMLMTNMTFTKGIGTPVYMAPEILRQEKYKKPADIYSFAMTMYEVFEWKEAYAREQFKYPWAIAEFVISGKRLQFNENIFKECSDIIQNCWCQTPSERLSIESVSQKLELLTTNITY</sequence>
<keyword evidence="2 4" id="KW-0547">Nucleotide-binding</keyword>
<dbReference type="PANTHER" id="PTHR45756">
    <property type="entry name" value="PALMITOYLTRANSFERASE"/>
    <property type="match status" value="1"/>
</dbReference>
<dbReference type="Gene3D" id="2.60.40.10">
    <property type="entry name" value="Immunoglobulins"/>
    <property type="match status" value="1"/>
</dbReference>
<dbReference type="InterPro" id="IPR053215">
    <property type="entry name" value="TKL_Ser/Thr_kinase"/>
</dbReference>
<comment type="similarity">
    <text evidence="5">Belongs to the protein kinase superfamily.</text>
</comment>
<keyword evidence="7" id="KW-0808">Transferase</keyword>
<dbReference type="Pfam" id="PF00069">
    <property type="entry name" value="Pkinase"/>
    <property type="match status" value="1"/>
</dbReference>
<dbReference type="PROSITE" id="PS50011">
    <property type="entry name" value="PROTEIN_KINASE_DOM"/>
    <property type="match status" value="1"/>
</dbReference>
<protein>
    <submittedName>
        <fullName evidence="7">Serine/threonine protein kinase, putative</fullName>
        <ecNumber evidence="7">2.7.11.25</ecNumber>
    </submittedName>
</protein>
<keyword evidence="7" id="KW-0418">Kinase</keyword>
<dbReference type="AlphaFoldDB" id="A0A0A1U9N6"/>
<name>A0A0A1U9N6_ENTIV</name>
<evidence type="ECO:0000256" key="2">
    <source>
        <dbReference type="ARBA" id="ARBA00022741"/>
    </source>
</evidence>
<dbReference type="EC" id="2.7.11.25" evidence="7"/>
<keyword evidence="1 5" id="KW-0723">Serine/threonine-protein kinase</keyword>
<proteinExistence type="inferred from homology"/>
<dbReference type="GeneID" id="14890726"/>
<dbReference type="InterPro" id="IPR008271">
    <property type="entry name" value="Ser/Thr_kinase_AS"/>
</dbReference>
<keyword evidence="8" id="KW-1185">Reference proteome</keyword>
<evidence type="ECO:0000256" key="1">
    <source>
        <dbReference type="ARBA" id="ARBA00022527"/>
    </source>
</evidence>
<dbReference type="InterPro" id="IPR001245">
    <property type="entry name" value="Ser-Thr/Tyr_kinase_cat_dom"/>
</dbReference>
<feature type="binding site" evidence="4">
    <location>
        <position position="165"/>
    </location>
    <ligand>
        <name>ATP</name>
        <dbReference type="ChEBI" id="CHEBI:30616"/>
    </ligand>
</feature>
<feature type="domain" description="Protein kinase" evidence="6">
    <location>
        <begin position="137"/>
        <end position="400"/>
    </location>
</feature>
<dbReference type="Gene3D" id="1.10.510.10">
    <property type="entry name" value="Transferase(Phosphotransferase) domain 1"/>
    <property type="match status" value="1"/>
</dbReference>
<evidence type="ECO:0000259" key="6">
    <source>
        <dbReference type="PROSITE" id="PS50011"/>
    </source>
</evidence>
<gene>
    <name evidence="7" type="ORF">EIN_521690</name>
</gene>
<dbReference type="PRINTS" id="PR00109">
    <property type="entry name" value="TYRKINASE"/>
</dbReference>
<organism evidence="7 8">
    <name type="scientific">Entamoeba invadens IP1</name>
    <dbReference type="NCBI Taxonomy" id="370355"/>
    <lineage>
        <taxon>Eukaryota</taxon>
        <taxon>Amoebozoa</taxon>
        <taxon>Evosea</taxon>
        <taxon>Archamoebae</taxon>
        <taxon>Mastigamoebida</taxon>
        <taxon>Entamoebidae</taxon>
        <taxon>Entamoeba</taxon>
    </lineage>
</organism>
<reference evidence="7 8" key="1">
    <citation type="submission" date="2012-10" db="EMBL/GenBank/DDBJ databases">
        <authorList>
            <person name="Zafar N."/>
            <person name="Inman J."/>
            <person name="Hall N."/>
            <person name="Lorenzi H."/>
            <person name="Caler E."/>
        </authorList>
    </citation>
    <scope>NUCLEOTIDE SEQUENCE [LARGE SCALE GENOMIC DNA]</scope>
    <source>
        <strain evidence="7 8">IP1</strain>
    </source>
</reference>
<evidence type="ECO:0000256" key="5">
    <source>
        <dbReference type="RuleBase" id="RU000304"/>
    </source>
</evidence>
<dbReference type="OrthoDB" id="538607at2759"/>
<dbReference type="RefSeq" id="XP_004258513.1">
    <property type="nucleotide sequence ID" value="XM_004258465.1"/>
</dbReference>
<dbReference type="KEGG" id="eiv:EIN_521690"/>
<dbReference type="InterPro" id="IPR011009">
    <property type="entry name" value="Kinase-like_dom_sf"/>
</dbReference>
<dbReference type="PANTHER" id="PTHR45756:SF1">
    <property type="entry name" value="PROTEIN KINASE DOMAIN CONTAINING PROTEIN"/>
    <property type="match status" value="1"/>
</dbReference>
<dbReference type="SMART" id="SM00220">
    <property type="entry name" value="S_TKc"/>
    <property type="match status" value="1"/>
</dbReference>
<dbReference type="InterPro" id="IPR013783">
    <property type="entry name" value="Ig-like_fold"/>
</dbReference>
<dbReference type="InterPro" id="IPR017441">
    <property type="entry name" value="Protein_kinase_ATP_BS"/>
</dbReference>
<evidence type="ECO:0000313" key="8">
    <source>
        <dbReference type="Proteomes" id="UP000014680"/>
    </source>
</evidence>